<evidence type="ECO:0000313" key="1">
    <source>
        <dbReference type="EMBL" id="TNN24625.1"/>
    </source>
</evidence>
<proteinExistence type="predicted"/>
<dbReference type="EMBL" id="SRLO01014795">
    <property type="protein sequence ID" value="TNN24625.1"/>
    <property type="molecule type" value="Genomic_DNA"/>
</dbReference>
<name>A0A4Z2E765_9TELE</name>
<reference evidence="1 2" key="1">
    <citation type="submission" date="2019-03" db="EMBL/GenBank/DDBJ databases">
        <title>First draft genome of Liparis tanakae, snailfish: a comprehensive survey of snailfish specific genes.</title>
        <authorList>
            <person name="Kim W."/>
            <person name="Song I."/>
            <person name="Jeong J.-H."/>
            <person name="Kim D."/>
            <person name="Kim S."/>
            <person name="Ryu S."/>
            <person name="Song J.Y."/>
            <person name="Lee S.K."/>
        </authorList>
    </citation>
    <scope>NUCLEOTIDE SEQUENCE [LARGE SCALE GENOMIC DNA]</scope>
    <source>
        <tissue evidence="1">Muscle</tissue>
    </source>
</reference>
<evidence type="ECO:0000313" key="2">
    <source>
        <dbReference type="Proteomes" id="UP000314294"/>
    </source>
</evidence>
<keyword evidence="2" id="KW-1185">Reference proteome</keyword>
<organism evidence="1 2">
    <name type="scientific">Liparis tanakae</name>
    <name type="common">Tanaka's snailfish</name>
    <dbReference type="NCBI Taxonomy" id="230148"/>
    <lineage>
        <taxon>Eukaryota</taxon>
        <taxon>Metazoa</taxon>
        <taxon>Chordata</taxon>
        <taxon>Craniata</taxon>
        <taxon>Vertebrata</taxon>
        <taxon>Euteleostomi</taxon>
        <taxon>Actinopterygii</taxon>
        <taxon>Neopterygii</taxon>
        <taxon>Teleostei</taxon>
        <taxon>Neoteleostei</taxon>
        <taxon>Acanthomorphata</taxon>
        <taxon>Eupercaria</taxon>
        <taxon>Perciformes</taxon>
        <taxon>Cottioidei</taxon>
        <taxon>Cottales</taxon>
        <taxon>Liparidae</taxon>
        <taxon>Liparis</taxon>
    </lineage>
</organism>
<dbReference type="Proteomes" id="UP000314294">
    <property type="component" value="Unassembled WGS sequence"/>
</dbReference>
<gene>
    <name evidence="1" type="primary">MTMR7_1</name>
    <name evidence="1" type="ORF">EYF80_065249</name>
</gene>
<accession>A0A4Z2E765</accession>
<comment type="caution">
    <text evidence="1">The sequence shown here is derived from an EMBL/GenBank/DDBJ whole genome shotgun (WGS) entry which is preliminary data.</text>
</comment>
<sequence length="95" mass="10241">MGLEEKSKEDLKNPNNFISNCSLRPRSGSPGVSRRGCCDVKVSVGVNEVQRSVCERRSMPDFLGALESSGWLKDIKAALDAGIFIAEVGPEVTPC</sequence>
<protein>
    <submittedName>
        <fullName evidence="1">Myotubularin-related protein 7</fullName>
    </submittedName>
</protein>
<dbReference type="AlphaFoldDB" id="A0A4Z2E765"/>
<dbReference type="OrthoDB" id="9906647at2759"/>